<comment type="caution">
    <text evidence="1">The sequence shown here is derived from an EMBL/GenBank/DDBJ whole genome shotgun (WGS) entry which is preliminary data.</text>
</comment>
<dbReference type="AlphaFoldDB" id="A0A1E2USV5"/>
<name>A0A1E2USV5_9GAMM</name>
<dbReference type="Proteomes" id="UP000094849">
    <property type="component" value="Unassembled WGS sequence"/>
</dbReference>
<reference evidence="1 2" key="1">
    <citation type="submission" date="2016-03" db="EMBL/GenBank/DDBJ databases">
        <title>Chemosynthetic sulphur-oxidizing symbionts of marine invertebrate animals are capable of nitrogen fixation.</title>
        <authorList>
            <person name="Petersen J.M."/>
            <person name="Kemper A."/>
            <person name="Gruber-Vodicka H."/>
            <person name="Cardini U."/>
            <person name="Geest Mvander."/>
            <person name="Kleiner M."/>
            <person name="Bulgheresi S."/>
            <person name="Fussmann M."/>
            <person name="Herbold C."/>
            <person name="Seah B.K.B."/>
            <person name="Antony C.Paul."/>
            <person name="Liu D."/>
            <person name="Belitz A."/>
            <person name="Weber M."/>
        </authorList>
    </citation>
    <scope>NUCLEOTIDE SEQUENCE [LARGE SCALE GENOMIC DNA]</scope>
    <source>
        <strain evidence="1">G_D</strain>
    </source>
</reference>
<accession>A0A1E2USV5</accession>
<keyword evidence="2" id="KW-1185">Reference proteome</keyword>
<organism evidence="1 2">
    <name type="scientific">Candidatus Thiodiazotropha endoloripes</name>
    <dbReference type="NCBI Taxonomy" id="1818881"/>
    <lineage>
        <taxon>Bacteria</taxon>
        <taxon>Pseudomonadati</taxon>
        <taxon>Pseudomonadota</taxon>
        <taxon>Gammaproteobacteria</taxon>
        <taxon>Chromatiales</taxon>
        <taxon>Sedimenticolaceae</taxon>
        <taxon>Candidatus Thiodiazotropha</taxon>
    </lineage>
</organism>
<evidence type="ECO:0000313" key="2">
    <source>
        <dbReference type="Proteomes" id="UP000094849"/>
    </source>
</evidence>
<evidence type="ECO:0000313" key="1">
    <source>
        <dbReference type="EMBL" id="ODB97820.1"/>
    </source>
</evidence>
<sequence>MNQSSNRSERQSNVVRLVGNEVHFGFDIEPGANAELQRAASLISSREASSEALLQAEQIAPEQIEVLIARYKFHFYQGETGIAEKLVIKSLHLAAKQGNFNQDWLQLNSGSADWNDPRGPERFYLYGLKALAFIRLRQEKPDEAESILHTLSLIDPADQVGANVIRDLLDAIVEEQNNG</sequence>
<dbReference type="STRING" id="1818881.A3196_14280"/>
<protein>
    <submittedName>
        <fullName evidence="1">Uncharacterized protein</fullName>
    </submittedName>
</protein>
<proteinExistence type="predicted"/>
<gene>
    <name evidence="1" type="ORF">A3196_14280</name>
</gene>
<dbReference type="EMBL" id="LVJZ01000003">
    <property type="protein sequence ID" value="ODB97820.1"/>
    <property type="molecule type" value="Genomic_DNA"/>
</dbReference>